<sequence>MAFKCSSERKSHTSLTLNQKLEMIKLSEEGMSKAEIGPKLGLLCQTVSQVVNAKEKFLQEIKSATPVNTVIRKQNILTADMEKVLVVWVEDQTSHNIPLSQNLTKSKALTLFNSLLYWKKMPSRTFIAREEKLRLGFKAQMTGSSIVSDEYTKSTLPVLYKWNHETWMTAHLFTTWFTENFRPTGETYCSEERFFSKHLLLIDNSPGQPRALREMYNEIISFNFQEYYLRNAFQKAMAAINRFTILDAIKNNHESWKELIPTLVDDYEGFKTSLEEVTVDVVEIVREVELEVGPEDLLLTDEQRTWFLETESPGERAVKFVEMTTKDLEYYINLIHKAAAGFERIESSFERSSIVGKMVSNNFAFYRKIVHERKSQLMWQTPFLSYFKKLPHQPQPSATTDLISSSHQYPDKTLLQQKDYNSPKAQMMVDIF</sequence>
<dbReference type="EMBL" id="VCEA01000001">
    <property type="protein sequence ID" value="KAB0356422.1"/>
    <property type="molecule type" value="Genomic_DNA"/>
</dbReference>
<evidence type="ECO:0000313" key="4">
    <source>
        <dbReference type="Proteomes" id="UP000326458"/>
    </source>
</evidence>
<dbReference type="Proteomes" id="UP000326458">
    <property type="component" value="Unassembled WGS sequence"/>
</dbReference>
<reference evidence="3 4" key="1">
    <citation type="submission" date="2019-06" db="EMBL/GenBank/DDBJ databases">
        <title>Discovery of a novel chromosome fission-fusion reversal in muntjac.</title>
        <authorList>
            <person name="Mudd A.B."/>
            <person name="Bredeson J.V."/>
            <person name="Baum R."/>
            <person name="Hockemeyer D."/>
            <person name="Rokhsar D.S."/>
        </authorList>
    </citation>
    <scope>NUCLEOTIDE SEQUENCE [LARGE SCALE GENOMIC DNA]</scope>
    <source>
        <strain evidence="3">UTSW_UCB_Mm</strain>
        <tissue evidence="3">Fibroblast cell line</tissue>
    </source>
</reference>
<dbReference type="InterPro" id="IPR009057">
    <property type="entry name" value="Homeodomain-like_sf"/>
</dbReference>
<evidence type="ECO:0000259" key="2">
    <source>
        <dbReference type="Pfam" id="PF04218"/>
    </source>
</evidence>
<organism evidence="3 4">
    <name type="scientific">Muntiacus muntjak</name>
    <name type="common">Barking deer</name>
    <name type="synonym">Indian muntjac</name>
    <dbReference type="NCBI Taxonomy" id="9888"/>
    <lineage>
        <taxon>Eukaryota</taxon>
        <taxon>Metazoa</taxon>
        <taxon>Chordata</taxon>
        <taxon>Craniata</taxon>
        <taxon>Vertebrata</taxon>
        <taxon>Euteleostomi</taxon>
        <taxon>Mammalia</taxon>
        <taxon>Eutheria</taxon>
        <taxon>Laurasiatheria</taxon>
        <taxon>Artiodactyla</taxon>
        <taxon>Ruminantia</taxon>
        <taxon>Pecora</taxon>
        <taxon>Cervidae</taxon>
        <taxon>Muntiacinae</taxon>
        <taxon>Muntiacus</taxon>
    </lineage>
</organism>
<gene>
    <name evidence="3" type="ORF">FD754_000578</name>
</gene>
<dbReference type="InterPro" id="IPR004875">
    <property type="entry name" value="DDE_SF_endonuclease_dom"/>
</dbReference>
<protein>
    <recommendedName>
        <fullName evidence="5">HTH psq-type domain-containing protein</fullName>
    </recommendedName>
</protein>
<dbReference type="Gene3D" id="1.10.10.60">
    <property type="entry name" value="Homeodomain-like"/>
    <property type="match status" value="2"/>
</dbReference>
<evidence type="ECO:0000259" key="1">
    <source>
        <dbReference type="Pfam" id="PF03184"/>
    </source>
</evidence>
<dbReference type="SUPFAM" id="SSF46689">
    <property type="entry name" value="Homeodomain-like"/>
    <property type="match status" value="2"/>
</dbReference>
<keyword evidence="4" id="KW-1185">Reference proteome</keyword>
<name>A0A5N3W4C0_MUNMU</name>
<dbReference type="InterPro" id="IPR007889">
    <property type="entry name" value="HTH_Psq"/>
</dbReference>
<dbReference type="GO" id="GO:0003677">
    <property type="term" value="F:DNA binding"/>
    <property type="evidence" value="ECO:0007669"/>
    <property type="project" value="InterPro"/>
</dbReference>
<dbReference type="AlphaFoldDB" id="A0A5N3W4C0"/>
<comment type="caution">
    <text evidence="3">The sequence shown here is derived from an EMBL/GenBank/DDBJ whole genome shotgun (WGS) entry which is preliminary data.</text>
</comment>
<proteinExistence type="predicted"/>
<dbReference type="Pfam" id="PF03184">
    <property type="entry name" value="DDE_1"/>
    <property type="match status" value="1"/>
</dbReference>
<feature type="domain" description="HTH psq-type" evidence="2">
    <location>
        <begin position="9"/>
        <end position="61"/>
    </location>
</feature>
<feature type="domain" description="DDE-1" evidence="1">
    <location>
        <begin position="147"/>
        <end position="217"/>
    </location>
</feature>
<evidence type="ECO:0000313" key="3">
    <source>
        <dbReference type="EMBL" id="KAB0356422.1"/>
    </source>
</evidence>
<dbReference type="Pfam" id="PF04218">
    <property type="entry name" value="CENP-B_N"/>
    <property type="match status" value="1"/>
</dbReference>
<evidence type="ECO:0008006" key="5">
    <source>
        <dbReference type="Google" id="ProtNLM"/>
    </source>
</evidence>
<accession>A0A5N3W4C0</accession>